<reference evidence="2" key="1">
    <citation type="journal article" date="2012" name="Science">
        <title>The Paleozoic origin of enzymatic lignin decomposition reconstructed from 31 fungal genomes.</title>
        <authorList>
            <person name="Floudas D."/>
            <person name="Binder M."/>
            <person name="Riley R."/>
            <person name="Barry K."/>
            <person name="Blanchette R.A."/>
            <person name="Henrissat B."/>
            <person name="Martinez A.T."/>
            <person name="Otillar R."/>
            <person name="Spatafora J.W."/>
            <person name="Yadav J.S."/>
            <person name="Aerts A."/>
            <person name="Benoit I."/>
            <person name="Boyd A."/>
            <person name="Carlson A."/>
            <person name="Copeland A."/>
            <person name="Coutinho P.M."/>
            <person name="de Vries R.P."/>
            <person name="Ferreira P."/>
            <person name="Findley K."/>
            <person name="Foster B."/>
            <person name="Gaskell J."/>
            <person name="Glotzer D."/>
            <person name="Gorecki P."/>
            <person name="Heitman J."/>
            <person name="Hesse C."/>
            <person name="Hori C."/>
            <person name="Igarashi K."/>
            <person name="Jurgens J.A."/>
            <person name="Kallen N."/>
            <person name="Kersten P."/>
            <person name="Kohler A."/>
            <person name="Kuees U."/>
            <person name="Kumar T.K.A."/>
            <person name="Kuo A."/>
            <person name="LaButti K."/>
            <person name="Larrondo L.F."/>
            <person name="Lindquist E."/>
            <person name="Ling A."/>
            <person name="Lombard V."/>
            <person name="Lucas S."/>
            <person name="Lundell T."/>
            <person name="Martin R."/>
            <person name="McLaughlin D.J."/>
            <person name="Morgenstern I."/>
            <person name="Morin E."/>
            <person name="Murat C."/>
            <person name="Nagy L.G."/>
            <person name="Nolan M."/>
            <person name="Ohm R.A."/>
            <person name="Patyshakuliyeva A."/>
            <person name="Rokas A."/>
            <person name="Ruiz-Duenas F.J."/>
            <person name="Sabat G."/>
            <person name="Salamov A."/>
            <person name="Samejima M."/>
            <person name="Schmutz J."/>
            <person name="Slot J.C."/>
            <person name="St John F."/>
            <person name="Stenlid J."/>
            <person name="Sun H."/>
            <person name="Sun S."/>
            <person name="Syed K."/>
            <person name="Tsang A."/>
            <person name="Wiebenga A."/>
            <person name="Young D."/>
            <person name="Pisabarro A."/>
            <person name="Eastwood D.C."/>
            <person name="Martin F."/>
            <person name="Cullen D."/>
            <person name="Grigoriev I.V."/>
            <person name="Hibbett D.S."/>
        </authorList>
    </citation>
    <scope>NUCLEOTIDE SEQUENCE [LARGE SCALE GENOMIC DNA]</scope>
    <source>
        <strain evidence="2">RWD-64-598 SS2</strain>
    </source>
</reference>
<evidence type="ECO:0000313" key="1">
    <source>
        <dbReference type="EMBL" id="EIW82956.1"/>
    </source>
</evidence>
<dbReference type="KEGG" id="cput:CONPUDRAFT_71615"/>
<dbReference type="AlphaFoldDB" id="A0A5M3MV15"/>
<dbReference type="RefSeq" id="XP_007766445.1">
    <property type="nucleotide sequence ID" value="XM_007768255.1"/>
</dbReference>
<sequence>MLLWPINIGDNKNANEEEEVTRHTRATERAALELVLCKEELKLAQKAIVSLDHQLKMSETSLHTSEKLWTASEEALAQTSVLYQIALQDIKAMETGVADAWRELEGTRKEVEEVHRALRECFVQLLLTLLWAGCAQYTIGKIIQKLYNTVGIKIEQKTQPTFRSTHPTQGRNCIAAADFRRDEGSHSSKHATLTTQHTDGSVEHQIRFLGVESTLGHSSARQAEDWKKKVHALAALYNKFEEVTDKNGNKPTFSAIEFTHKLMGMYGDHAADQKAMFKLIQN</sequence>
<keyword evidence="2" id="KW-1185">Reference proteome</keyword>
<protein>
    <submittedName>
        <fullName evidence="1">Uncharacterized protein</fullName>
    </submittedName>
</protein>
<dbReference type="EMBL" id="JH711576">
    <property type="protein sequence ID" value="EIW82956.1"/>
    <property type="molecule type" value="Genomic_DNA"/>
</dbReference>
<accession>A0A5M3MV15</accession>
<gene>
    <name evidence="1" type="ORF">CONPUDRAFT_71615</name>
</gene>
<proteinExistence type="predicted"/>
<evidence type="ECO:0000313" key="2">
    <source>
        <dbReference type="Proteomes" id="UP000053558"/>
    </source>
</evidence>
<organism evidence="1 2">
    <name type="scientific">Coniophora puteana (strain RWD-64-598)</name>
    <name type="common">Brown rot fungus</name>
    <dbReference type="NCBI Taxonomy" id="741705"/>
    <lineage>
        <taxon>Eukaryota</taxon>
        <taxon>Fungi</taxon>
        <taxon>Dikarya</taxon>
        <taxon>Basidiomycota</taxon>
        <taxon>Agaricomycotina</taxon>
        <taxon>Agaricomycetes</taxon>
        <taxon>Agaricomycetidae</taxon>
        <taxon>Boletales</taxon>
        <taxon>Coniophorineae</taxon>
        <taxon>Coniophoraceae</taxon>
        <taxon>Coniophora</taxon>
    </lineage>
</organism>
<dbReference type="GeneID" id="19208945"/>
<comment type="caution">
    <text evidence="1">The sequence shown here is derived from an EMBL/GenBank/DDBJ whole genome shotgun (WGS) entry which is preliminary data.</text>
</comment>
<name>A0A5M3MV15_CONPW</name>
<dbReference type="Proteomes" id="UP000053558">
    <property type="component" value="Unassembled WGS sequence"/>
</dbReference>